<feature type="chain" id="PRO_5040918511" evidence="2">
    <location>
        <begin position="28"/>
        <end position="258"/>
    </location>
</feature>
<dbReference type="RefSeq" id="WP_248667441.1">
    <property type="nucleotide sequence ID" value="NZ_JALPRX010000054.1"/>
</dbReference>
<name>A0A9X2BVQ4_9PROT</name>
<feature type="signal peptide" evidence="2">
    <location>
        <begin position="1"/>
        <end position="27"/>
    </location>
</feature>
<sequence length="258" mass="26924">MLKTTRRLALAMAVLTGFNAAAGGAMAQQMGMLPLKPGAQQPYAAPAPQYAPQQYGMQPQGGQYQGGQYQAPGGYAALPGKPGQEGNQGGQWGGGAPQPGPVAQGPAARGPVTAGADWVSWTGENGLQLLHPPGWRVTATPENWVIMQGDGNRSIAFRYFGGDGGVDAREIGPVMANVVQQIASQQDWGQPEAYRENALRMVGRGNGRLGLARLSWLTQDNRSEALISIIAAPPGQVFDETAGVLEGVLRSVRNGPGV</sequence>
<gene>
    <name evidence="3" type="ORF">M0638_13095</name>
</gene>
<evidence type="ECO:0000256" key="1">
    <source>
        <dbReference type="SAM" id="MobiDB-lite"/>
    </source>
</evidence>
<organism evidence="3 4">
    <name type="scientific">Roseomonas acroporae</name>
    <dbReference type="NCBI Taxonomy" id="2937791"/>
    <lineage>
        <taxon>Bacteria</taxon>
        <taxon>Pseudomonadati</taxon>
        <taxon>Pseudomonadota</taxon>
        <taxon>Alphaproteobacteria</taxon>
        <taxon>Acetobacterales</taxon>
        <taxon>Roseomonadaceae</taxon>
        <taxon>Roseomonas</taxon>
    </lineage>
</organism>
<accession>A0A9X2BVQ4</accession>
<reference evidence="3" key="1">
    <citation type="submission" date="2022-04" db="EMBL/GenBank/DDBJ databases">
        <title>Roseomonas acroporae sp. nov., isolated from coral Acropora digitifera.</title>
        <authorList>
            <person name="Sun H."/>
        </authorList>
    </citation>
    <scope>NUCLEOTIDE SEQUENCE</scope>
    <source>
        <strain evidence="3">NAR14</strain>
    </source>
</reference>
<evidence type="ECO:0000256" key="2">
    <source>
        <dbReference type="SAM" id="SignalP"/>
    </source>
</evidence>
<feature type="compositionally biased region" description="Low complexity" evidence="1">
    <location>
        <begin position="44"/>
        <end position="85"/>
    </location>
</feature>
<evidence type="ECO:0000313" key="4">
    <source>
        <dbReference type="Proteomes" id="UP001139516"/>
    </source>
</evidence>
<comment type="caution">
    <text evidence="3">The sequence shown here is derived from an EMBL/GenBank/DDBJ whole genome shotgun (WGS) entry which is preliminary data.</text>
</comment>
<feature type="region of interest" description="Disordered" evidence="1">
    <location>
        <begin position="44"/>
        <end position="112"/>
    </location>
</feature>
<dbReference type="Proteomes" id="UP001139516">
    <property type="component" value="Unassembled WGS sequence"/>
</dbReference>
<protein>
    <submittedName>
        <fullName evidence="3">Uncharacterized protein</fullName>
    </submittedName>
</protein>
<keyword evidence="4" id="KW-1185">Reference proteome</keyword>
<dbReference type="EMBL" id="JALPRX010000054">
    <property type="protein sequence ID" value="MCK8785321.1"/>
    <property type="molecule type" value="Genomic_DNA"/>
</dbReference>
<keyword evidence="2" id="KW-0732">Signal</keyword>
<evidence type="ECO:0000313" key="3">
    <source>
        <dbReference type="EMBL" id="MCK8785321.1"/>
    </source>
</evidence>
<feature type="compositionally biased region" description="Low complexity" evidence="1">
    <location>
        <begin position="101"/>
        <end position="111"/>
    </location>
</feature>
<proteinExistence type="predicted"/>
<feature type="compositionally biased region" description="Gly residues" evidence="1">
    <location>
        <begin position="86"/>
        <end position="97"/>
    </location>
</feature>
<dbReference type="AlphaFoldDB" id="A0A9X2BVQ4"/>